<keyword evidence="3 7" id="KW-0812">Transmembrane</keyword>
<comment type="similarity">
    <text evidence="6">Belongs to the ABC-4 integral membrane protein family.</text>
</comment>
<evidence type="ECO:0000259" key="8">
    <source>
        <dbReference type="Pfam" id="PF02687"/>
    </source>
</evidence>
<evidence type="ECO:0000256" key="3">
    <source>
        <dbReference type="ARBA" id="ARBA00022692"/>
    </source>
</evidence>
<comment type="subcellular location">
    <subcellularLocation>
        <location evidence="1">Cell membrane</location>
        <topology evidence="1">Multi-pass membrane protein</topology>
    </subcellularLocation>
</comment>
<evidence type="ECO:0000256" key="7">
    <source>
        <dbReference type="SAM" id="Phobius"/>
    </source>
</evidence>
<evidence type="ECO:0000256" key="5">
    <source>
        <dbReference type="ARBA" id="ARBA00023136"/>
    </source>
</evidence>
<dbReference type="AlphaFoldDB" id="X1P5Q8"/>
<evidence type="ECO:0000256" key="6">
    <source>
        <dbReference type="ARBA" id="ARBA00038076"/>
    </source>
</evidence>
<dbReference type="InterPro" id="IPR003838">
    <property type="entry name" value="ABC3_permease_C"/>
</dbReference>
<accession>X1P5Q8</accession>
<protein>
    <recommendedName>
        <fullName evidence="11">ABC3 transporter permease protein domain-containing protein</fullName>
    </recommendedName>
</protein>
<feature type="domain" description="ABC3 transporter permease C-terminal" evidence="8">
    <location>
        <begin position="148"/>
        <end position="228"/>
    </location>
</feature>
<dbReference type="PANTHER" id="PTHR30572">
    <property type="entry name" value="MEMBRANE COMPONENT OF TRANSPORTER-RELATED"/>
    <property type="match status" value="1"/>
</dbReference>
<evidence type="ECO:0008006" key="11">
    <source>
        <dbReference type="Google" id="ProtNLM"/>
    </source>
</evidence>
<evidence type="ECO:0000313" key="10">
    <source>
        <dbReference type="EMBL" id="GAI37791.1"/>
    </source>
</evidence>
<sequence length="239" mass="25201">MGDEAAGARKAVIGAQTAEDFFEEPGLALEETIRINGVPFKVVGVLESKGGGGFGGAQDAVVIVPLSTAMRRLFSGRFLSAGGQRVDVIYASAIDESSIDSAIDEITWLLRDRHDIEYEEDDFTVASQEELLDAMSQVTNVLTIFLSAIAGISLLVGGIGIMNIMLVSVTERTREIGIRKAVGARRSDILWQFLVEAIVLSVTGGLAGIGLGWGLAALVNTLDAFVTYVSPQVVALGVG</sequence>
<evidence type="ECO:0000259" key="9">
    <source>
        <dbReference type="Pfam" id="PF12704"/>
    </source>
</evidence>
<feature type="transmembrane region" description="Helical" evidence="7">
    <location>
        <begin position="144"/>
        <end position="169"/>
    </location>
</feature>
<evidence type="ECO:0000256" key="1">
    <source>
        <dbReference type="ARBA" id="ARBA00004651"/>
    </source>
</evidence>
<dbReference type="GO" id="GO:0005886">
    <property type="term" value="C:plasma membrane"/>
    <property type="evidence" value="ECO:0007669"/>
    <property type="project" value="UniProtKB-SubCell"/>
</dbReference>
<dbReference type="InterPro" id="IPR050250">
    <property type="entry name" value="Macrolide_Exporter_MacB"/>
</dbReference>
<keyword evidence="5 7" id="KW-0472">Membrane</keyword>
<dbReference type="GO" id="GO:0022857">
    <property type="term" value="F:transmembrane transporter activity"/>
    <property type="evidence" value="ECO:0007669"/>
    <property type="project" value="TreeGrafter"/>
</dbReference>
<dbReference type="PANTHER" id="PTHR30572:SF4">
    <property type="entry name" value="ABC TRANSPORTER PERMEASE YTRF"/>
    <property type="match status" value="1"/>
</dbReference>
<keyword evidence="4 7" id="KW-1133">Transmembrane helix</keyword>
<dbReference type="EMBL" id="BARV01030126">
    <property type="protein sequence ID" value="GAI37791.1"/>
    <property type="molecule type" value="Genomic_DNA"/>
</dbReference>
<dbReference type="Pfam" id="PF02687">
    <property type="entry name" value="FtsX"/>
    <property type="match status" value="1"/>
</dbReference>
<feature type="domain" description="MacB-like periplasmic core" evidence="9">
    <location>
        <begin position="3"/>
        <end position="107"/>
    </location>
</feature>
<feature type="transmembrane region" description="Helical" evidence="7">
    <location>
        <begin position="189"/>
        <end position="213"/>
    </location>
</feature>
<reference evidence="10" key="1">
    <citation type="journal article" date="2014" name="Front. Microbiol.">
        <title>High frequency of phylogenetically diverse reductive dehalogenase-homologous genes in deep subseafloor sedimentary metagenomes.</title>
        <authorList>
            <person name="Kawai M."/>
            <person name="Futagami T."/>
            <person name="Toyoda A."/>
            <person name="Takaki Y."/>
            <person name="Nishi S."/>
            <person name="Hori S."/>
            <person name="Arai W."/>
            <person name="Tsubouchi T."/>
            <person name="Morono Y."/>
            <person name="Uchiyama I."/>
            <person name="Ito T."/>
            <person name="Fujiyama A."/>
            <person name="Inagaki F."/>
            <person name="Takami H."/>
        </authorList>
    </citation>
    <scope>NUCLEOTIDE SEQUENCE</scope>
    <source>
        <strain evidence="10">Expedition CK06-06</strain>
    </source>
</reference>
<dbReference type="InterPro" id="IPR025857">
    <property type="entry name" value="MacB_PCD"/>
</dbReference>
<feature type="non-terminal residue" evidence="10">
    <location>
        <position position="239"/>
    </location>
</feature>
<organism evidence="10">
    <name type="scientific">marine sediment metagenome</name>
    <dbReference type="NCBI Taxonomy" id="412755"/>
    <lineage>
        <taxon>unclassified sequences</taxon>
        <taxon>metagenomes</taxon>
        <taxon>ecological metagenomes</taxon>
    </lineage>
</organism>
<comment type="caution">
    <text evidence="10">The sequence shown here is derived from an EMBL/GenBank/DDBJ whole genome shotgun (WGS) entry which is preliminary data.</text>
</comment>
<keyword evidence="2" id="KW-1003">Cell membrane</keyword>
<gene>
    <name evidence="10" type="ORF">S06H3_47900</name>
</gene>
<evidence type="ECO:0000256" key="4">
    <source>
        <dbReference type="ARBA" id="ARBA00022989"/>
    </source>
</evidence>
<proteinExistence type="inferred from homology"/>
<dbReference type="Pfam" id="PF12704">
    <property type="entry name" value="MacB_PCD"/>
    <property type="match status" value="1"/>
</dbReference>
<name>X1P5Q8_9ZZZZ</name>
<evidence type="ECO:0000256" key="2">
    <source>
        <dbReference type="ARBA" id="ARBA00022475"/>
    </source>
</evidence>